<dbReference type="InterPro" id="IPR001451">
    <property type="entry name" value="Hexapep"/>
</dbReference>
<reference evidence="7 8" key="1">
    <citation type="submission" date="2023-05" db="EMBL/GenBank/DDBJ databases">
        <title>Rombocin, a short stable natural nisin variant, displays selective antimicrobial activity against Listeria monocytogenes and employs dual mode of action to kill target bacterial strains.</title>
        <authorList>
            <person name="Wambui J."/>
            <person name="Stephan R."/>
            <person name="Kuipers O.P."/>
        </authorList>
    </citation>
    <scope>NUCLEOTIDE SEQUENCE [LARGE SCALE GENOMIC DNA]</scope>
    <source>
        <strain evidence="7 8">RC002</strain>
    </source>
</reference>
<dbReference type="Proteomes" id="UP001301012">
    <property type="component" value="Unassembled WGS sequence"/>
</dbReference>
<dbReference type="Pfam" id="PF12464">
    <property type="entry name" value="Mac"/>
    <property type="match status" value="1"/>
</dbReference>
<dbReference type="EC" id="2.3.1.-" evidence="5"/>
<evidence type="ECO:0000256" key="5">
    <source>
        <dbReference type="RuleBase" id="RU367021"/>
    </source>
</evidence>
<dbReference type="InterPro" id="IPR011004">
    <property type="entry name" value="Trimer_LpxA-like_sf"/>
</dbReference>
<dbReference type="GO" id="GO:0016746">
    <property type="term" value="F:acyltransferase activity"/>
    <property type="evidence" value="ECO:0007669"/>
    <property type="project" value="UniProtKB-KW"/>
</dbReference>
<dbReference type="InterPro" id="IPR018357">
    <property type="entry name" value="Hexapep_transf_CS"/>
</dbReference>
<dbReference type="PANTHER" id="PTHR43017">
    <property type="entry name" value="GALACTOSIDE O-ACETYLTRANSFERASE"/>
    <property type="match status" value="1"/>
</dbReference>
<protein>
    <recommendedName>
        <fullName evidence="5">Acetyltransferase</fullName>
        <ecNumber evidence="5">2.3.1.-</ecNumber>
    </recommendedName>
</protein>
<evidence type="ECO:0000256" key="2">
    <source>
        <dbReference type="ARBA" id="ARBA00022679"/>
    </source>
</evidence>
<dbReference type="CDD" id="cd03357">
    <property type="entry name" value="LbH_MAT_GAT"/>
    <property type="match status" value="1"/>
</dbReference>
<evidence type="ECO:0000256" key="4">
    <source>
        <dbReference type="ARBA" id="ARBA00023315"/>
    </source>
</evidence>
<dbReference type="PANTHER" id="PTHR43017:SF1">
    <property type="entry name" value="ACETYLTRANSFERASE YJL218W-RELATED"/>
    <property type="match status" value="1"/>
</dbReference>
<evidence type="ECO:0000256" key="3">
    <source>
        <dbReference type="ARBA" id="ARBA00022737"/>
    </source>
</evidence>
<dbReference type="InterPro" id="IPR039369">
    <property type="entry name" value="LacA-like"/>
</dbReference>
<evidence type="ECO:0000256" key="1">
    <source>
        <dbReference type="ARBA" id="ARBA00007274"/>
    </source>
</evidence>
<dbReference type="PROSITE" id="PS00101">
    <property type="entry name" value="HEXAPEP_TRANSFERASES"/>
    <property type="match status" value="1"/>
</dbReference>
<gene>
    <name evidence="7" type="ORF">QOZ84_08105</name>
</gene>
<proteinExistence type="inferred from homology"/>
<accession>A0ABT7E9A2</accession>
<dbReference type="RefSeq" id="WP_284132448.1">
    <property type="nucleotide sequence ID" value="NZ_JASKYM010000002.1"/>
</dbReference>
<keyword evidence="2 5" id="KW-0808">Transferase</keyword>
<keyword evidence="4 5" id="KW-0012">Acyltransferase</keyword>
<comment type="similarity">
    <text evidence="1 5">Belongs to the transferase hexapeptide repeat family.</text>
</comment>
<dbReference type="InterPro" id="IPR024688">
    <property type="entry name" value="Mac_dom"/>
</dbReference>
<feature type="domain" description="Maltose/galactoside acetyltransferase" evidence="6">
    <location>
        <begin position="12"/>
        <end position="66"/>
    </location>
</feature>
<keyword evidence="3" id="KW-0677">Repeat</keyword>
<evidence type="ECO:0000313" key="8">
    <source>
        <dbReference type="Proteomes" id="UP001301012"/>
    </source>
</evidence>
<dbReference type="SMART" id="SM01266">
    <property type="entry name" value="Mac"/>
    <property type="match status" value="1"/>
</dbReference>
<keyword evidence="8" id="KW-1185">Reference proteome</keyword>
<dbReference type="SUPFAM" id="SSF51161">
    <property type="entry name" value="Trimeric LpxA-like enzymes"/>
    <property type="match status" value="1"/>
</dbReference>
<dbReference type="Gene3D" id="2.160.10.10">
    <property type="entry name" value="Hexapeptide repeat proteins"/>
    <property type="match status" value="1"/>
</dbReference>
<dbReference type="EMBL" id="JASKYM010000002">
    <property type="protein sequence ID" value="MDK2563510.1"/>
    <property type="molecule type" value="Genomic_DNA"/>
</dbReference>
<dbReference type="Pfam" id="PF00132">
    <property type="entry name" value="Hexapep"/>
    <property type="match status" value="1"/>
</dbReference>
<name>A0ABT7E9A2_9FIRM</name>
<evidence type="ECO:0000313" key="7">
    <source>
        <dbReference type="EMBL" id="MDK2563510.1"/>
    </source>
</evidence>
<evidence type="ECO:0000259" key="6">
    <source>
        <dbReference type="SMART" id="SM01266"/>
    </source>
</evidence>
<organism evidence="7 8">
    <name type="scientific">Romboutsia sedimentorum</name>
    <dbReference type="NCBI Taxonomy" id="1368474"/>
    <lineage>
        <taxon>Bacteria</taxon>
        <taxon>Bacillati</taxon>
        <taxon>Bacillota</taxon>
        <taxon>Clostridia</taxon>
        <taxon>Peptostreptococcales</taxon>
        <taxon>Peptostreptococcaceae</taxon>
        <taxon>Romboutsia</taxon>
    </lineage>
</organism>
<sequence length="206" mass="23170">MDMHKTIIKTEKQKMIDGDLYLAFGKELESERQYAKEVLFDYNNLHPSKVDERDNIIKKLFGGVGKEFYIEPPFRCDYGYNIFWGEGSYANYNLTVLDCAPVKIGKNVLFGPNVNIFTAGHPIDVEMRTSGLEYAIAISIEDNVWVGGNSTINPGVSIGENTVIASGSVVTKDIPSNVVAGGNPCRIIREINEDDKIRYFKDRYIK</sequence>
<comment type="caution">
    <text evidence="7">The sequence shown here is derived from an EMBL/GenBank/DDBJ whole genome shotgun (WGS) entry which is preliminary data.</text>
</comment>